<protein>
    <submittedName>
        <fullName evidence="2">Uncharacterized protein</fullName>
    </submittedName>
</protein>
<evidence type="ECO:0000256" key="1">
    <source>
        <dbReference type="SAM" id="MobiDB-lite"/>
    </source>
</evidence>
<sequence length="58" mass="6413">MKVSFSLTLDGMVRALRTRLHGVQDEVQWGGADEQPERRALRDGETATREGRDGSRGG</sequence>
<dbReference type="RefSeq" id="WP_189501332.1">
    <property type="nucleotide sequence ID" value="NZ_BMZQ01000001.1"/>
</dbReference>
<comment type="caution">
    <text evidence="2">The sequence shown here is derived from an EMBL/GenBank/DDBJ whole genome shotgun (WGS) entry which is preliminary data.</text>
</comment>
<evidence type="ECO:0000313" key="3">
    <source>
        <dbReference type="Proteomes" id="UP000630142"/>
    </source>
</evidence>
<dbReference type="AlphaFoldDB" id="A0A8J3DMY0"/>
<dbReference type="EMBL" id="BMZQ01000001">
    <property type="protein sequence ID" value="GHD06497.1"/>
    <property type="molecule type" value="Genomic_DNA"/>
</dbReference>
<reference evidence="2" key="1">
    <citation type="journal article" date="2014" name="Int. J. Syst. Evol. Microbiol.">
        <title>Complete genome sequence of Corynebacterium casei LMG S-19264T (=DSM 44701T), isolated from a smear-ripened cheese.</title>
        <authorList>
            <consortium name="US DOE Joint Genome Institute (JGI-PGF)"/>
            <person name="Walter F."/>
            <person name="Albersmeier A."/>
            <person name="Kalinowski J."/>
            <person name="Ruckert C."/>
        </authorList>
    </citation>
    <scope>NUCLEOTIDE SEQUENCE</scope>
    <source>
        <strain evidence="2">KCTC 42249</strain>
    </source>
</reference>
<reference evidence="2" key="2">
    <citation type="submission" date="2020-09" db="EMBL/GenBank/DDBJ databases">
        <authorList>
            <person name="Sun Q."/>
            <person name="Kim S."/>
        </authorList>
    </citation>
    <scope>NUCLEOTIDE SEQUENCE</scope>
    <source>
        <strain evidence="2">KCTC 42249</strain>
    </source>
</reference>
<organism evidence="2 3">
    <name type="scientific">Tianweitania populi</name>
    <dbReference type="NCBI Taxonomy" id="1607949"/>
    <lineage>
        <taxon>Bacteria</taxon>
        <taxon>Pseudomonadati</taxon>
        <taxon>Pseudomonadota</taxon>
        <taxon>Alphaproteobacteria</taxon>
        <taxon>Hyphomicrobiales</taxon>
        <taxon>Phyllobacteriaceae</taxon>
        <taxon>Tianweitania</taxon>
    </lineage>
</organism>
<gene>
    <name evidence="2" type="ORF">GCM10016234_03910</name>
</gene>
<feature type="compositionally biased region" description="Basic and acidic residues" evidence="1">
    <location>
        <begin position="35"/>
        <end position="58"/>
    </location>
</feature>
<name>A0A8J3DMY0_9HYPH</name>
<keyword evidence="3" id="KW-1185">Reference proteome</keyword>
<accession>A0A8J3DMY0</accession>
<evidence type="ECO:0000313" key="2">
    <source>
        <dbReference type="EMBL" id="GHD06497.1"/>
    </source>
</evidence>
<dbReference type="Proteomes" id="UP000630142">
    <property type="component" value="Unassembled WGS sequence"/>
</dbReference>
<proteinExistence type="predicted"/>
<feature type="region of interest" description="Disordered" evidence="1">
    <location>
        <begin position="27"/>
        <end position="58"/>
    </location>
</feature>